<name>A0A8X6S6F3_TRICX</name>
<sequence length="167" mass="18175">MALIFTHFKPCSVRTSSLVSVQHPAALTYVSSLSDATAHGRPSVSISVVVILSAEVHGQMFRSGGQSDVKPSRKRKKVPKKVWYSFIDSLKAPFTPNDSDSFTIKLWSRSRIRGFRCRVSGLSPDVTAQPCRAADAFQFIVTQNTHIAAAQRSGEQVASSGVVLIIL</sequence>
<dbReference type="EMBL" id="BMAU01021276">
    <property type="protein sequence ID" value="GFY07679.1"/>
    <property type="molecule type" value="Genomic_DNA"/>
</dbReference>
<accession>A0A8X6S6F3</accession>
<organism evidence="1 2">
    <name type="scientific">Trichonephila clavipes</name>
    <name type="common">Golden silk orbweaver</name>
    <name type="synonym">Nephila clavipes</name>
    <dbReference type="NCBI Taxonomy" id="2585209"/>
    <lineage>
        <taxon>Eukaryota</taxon>
        <taxon>Metazoa</taxon>
        <taxon>Ecdysozoa</taxon>
        <taxon>Arthropoda</taxon>
        <taxon>Chelicerata</taxon>
        <taxon>Arachnida</taxon>
        <taxon>Araneae</taxon>
        <taxon>Araneomorphae</taxon>
        <taxon>Entelegynae</taxon>
        <taxon>Araneoidea</taxon>
        <taxon>Nephilidae</taxon>
        <taxon>Trichonephila</taxon>
    </lineage>
</organism>
<keyword evidence="2" id="KW-1185">Reference proteome</keyword>
<reference evidence="1" key="1">
    <citation type="submission" date="2020-08" db="EMBL/GenBank/DDBJ databases">
        <title>Multicomponent nature underlies the extraordinary mechanical properties of spider dragline silk.</title>
        <authorList>
            <person name="Kono N."/>
            <person name="Nakamura H."/>
            <person name="Mori M."/>
            <person name="Yoshida Y."/>
            <person name="Ohtoshi R."/>
            <person name="Malay A.D."/>
            <person name="Moran D.A.P."/>
            <person name="Tomita M."/>
            <person name="Numata K."/>
            <person name="Arakawa K."/>
        </authorList>
    </citation>
    <scope>NUCLEOTIDE SEQUENCE</scope>
</reference>
<protein>
    <submittedName>
        <fullName evidence="1">Uncharacterized protein</fullName>
    </submittedName>
</protein>
<gene>
    <name evidence="1" type="ORF">TNCV_4095491</name>
</gene>
<dbReference type="Proteomes" id="UP000887159">
    <property type="component" value="Unassembled WGS sequence"/>
</dbReference>
<comment type="caution">
    <text evidence="1">The sequence shown here is derived from an EMBL/GenBank/DDBJ whole genome shotgun (WGS) entry which is preliminary data.</text>
</comment>
<evidence type="ECO:0000313" key="2">
    <source>
        <dbReference type="Proteomes" id="UP000887159"/>
    </source>
</evidence>
<evidence type="ECO:0000313" key="1">
    <source>
        <dbReference type="EMBL" id="GFY07679.1"/>
    </source>
</evidence>
<proteinExistence type="predicted"/>
<dbReference type="AlphaFoldDB" id="A0A8X6S6F3"/>